<dbReference type="PRINTS" id="PR01021">
    <property type="entry name" value="OMPADOMAIN"/>
</dbReference>
<feature type="domain" description="OmpA-like" evidence="7">
    <location>
        <begin position="106"/>
        <end position="224"/>
    </location>
</feature>
<feature type="region of interest" description="Disordered" evidence="5">
    <location>
        <begin position="63"/>
        <end position="91"/>
    </location>
</feature>
<evidence type="ECO:0000256" key="1">
    <source>
        <dbReference type="ARBA" id="ARBA00004442"/>
    </source>
</evidence>
<dbReference type="InParanoid" id="C1F4W8"/>
<reference evidence="8 9" key="1">
    <citation type="journal article" date="2009" name="Appl. Environ. Microbiol.">
        <title>Three genomes from the phylum Acidobacteria provide insight into the lifestyles of these microorganisms in soils.</title>
        <authorList>
            <person name="Ward N.L."/>
            <person name="Challacombe J.F."/>
            <person name="Janssen P.H."/>
            <person name="Henrissat B."/>
            <person name="Coutinho P.M."/>
            <person name="Wu M."/>
            <person name="Xie G."/>
            <person name="Haft D.H."/>
            <person name="Sait M."/>
            <person name="Badger J."/>
            <person name="Barabote R.D."/>
            <person name="Bradley B."/>
            <person name="Brettin T.S."/>
            <person name="Brinkac L.M."/>
            <person name="Bruce D."/>
            <person name="Creasy T."/>
            <person name="Daugherty S.C."/>
            <person name="Davidsen T.M."/>
            <person name="DeBoy R.T."/>
            <person name="Detter J.C."/>
            <person name="Dodson R.J."/>
            <person name="Durkin A.S."/>
            <person name="Ganapathy A."/>
            <person name="Gwinn-Giglio M."/>
            <person name="Han C.S."/>
            <person name="Khouri H."/>
            <person name="Kiss H."/>
            <person name="Kothari S.P."/>
            <person name="Madupu R."/>
            <person name="Nelson K.E."/>
            <person name="Nelson W.C."/>
            <person name="Paulsen I."/>
            <person name="Penn K."/>
            <person name="Ren Q."/>
            <person name="Rosovitz M.J."/>
            <person name="Selengut J.D."/>
            <person name="Shrivastava S."/>
            <person name="Sullivan S.A."/>
            <person name="Tapia R."/>
            <person name="Thompson L.S."/>
            <person name="Watkins K.L."/>
            <person name="Yang Q."/>
            <person name="Yu C."/>
            <person name="Zafar N."/>
            <person name="Zhou L."/>
            <person name="Kuske C.R."/>
        </authorList>
    </citation>
    <scope>NUCLEOTIDE SEQUENCE [LARGE SCALE GENOMIC DNA]</scope>
    <source>
        <strain evidence="9">ATCC 51196 / DSM 11244 / BCRC 80197 / JCM 7670 / NBRC 15755 / NCIMB 13165 / 161</strain>
    </source>
</reference>
<proteinExistence type="predicted"/>
<keyword evidence="3" id="KW-0998">Cell outer membrane</keyword>
<dbReference type="InterPro" id="IPR036737">
    <property type="entry name" value="OmpA-like_sf"/>
</dbReference>
<keyword evidence="2 4" id="KW-0472">Membrane</keyword>
<accession>C1F4W8</accession>
<dbReference type="AlphaFoldDB" id="C1F4W8"/>
<protein>
    <submittedName>
        <fullName evidence="8">Outer membrane protein A</fullName>
    </submittedName>
</protein>
<organism evidence="8 9">
    <name type="scientific">Acidobacterium capsulatum (strain ATCC 51196 / DSM 11244 / BCRC 80197 / JCM 7670 / NBRC 15755 / NCIMB 13165 / 161)</name>
    <dbReference type="NCBI Taxonomy" id="240015"/>
    <lineage>
        <taxon>Bacteria</taxon>
        <taxon>Pseudomonadati</taxon>
        <taxon>Acidobacteriota</taxon>
        <taxon>Terriglobia</taxon>
        <taxon>Terriglobales</taxon>
        <taxon>Acidobacteriaceae</taxon>
        <taxon>Acidobacterium</taxon>
    </lineage>
</organism>
<evidence type="ECO:0000256" key="4">
    <source>
        <dbReference type="PROSITE-ProRule" id="PRU00473"/>
    </source>
</evidence>
<dbReference type="PANTHER" id="PTHR30329">
    <property type="entry name" value="STATOR ELEMENT OF FLAGELLAR MOTOR COMPLEX"/>
    <property type="match status" value="1"/>
</dbReference>
<dbReference type="RefSeq" id="WP_015896389.1">
    <property type="nucleotide sequence ID" value="NC_012483.1"/>
</dbReference>
<evidence type="ECO:0000313" key="9">
    <source>
        <dbReference type="Proteomes" id="UP000002207"/>
    </source>
</evidence>
<evidence type="ECO:0000256" key="2">
    <source>
        <dbReference type="ARBA" id="ARBA00023136"/>
    </source>
</evidence>
<feature type="compositionally biased region" description="Low complexity" evidence="5">
    <location>
        <begin position="227"/>
        <end position="257"/>
    </location>
</feature>
<dbReference type="Gene3D" id="3.30.1330.60">
    <property type="entry name" value="OmpA-like domain"/>
    <property type="match status" value="1"/>
</dbReference>
<dbReference type="Proteomes" id="UP000002207">
    <property type="component" value="Chromosome"/>
</dbReference>
<evidence type="ECO:0000256" key="3">
    <source>
        <dbReference type="ARBA" id="ARBA00023237"/>
    </source>
</evidence>
<feature type="signal peptide" evidence="6">
    <location>
        <begin position="1"/>
        <end position="24"/>
    </location>
</feature>
<dbReference type="SUPFAM" id="SSF103088">
    <property type="entry name" value="OmpA-like"/>
    <property type="match status" value="1"/>
</dbReference>
<dbReference type="PROSITE" id="PS51257">
    <property type="entry name" value="PROKAR_LIPOPROTEIN"/>
    <property type="match status" value="1"/>
</dbReference>
<dbReference type="KEGG" id="aca:ACP_1242"/>
<dbReference type="CDD" id="cd07185">
    <property type="entry name" value="OmpA_C-like"/>
    <property type="match status" value="1"/>
</dbReference>
<evidence type="ECO:0000256" key="6">
    <source>
        <dbReference type="SAM" id="SignalP"/>
    </source>
</evidence>
<evidence type="ECO:0000313" key="8">
    <source>
        <dbReference type="EMBL" id="ACO32720.1"/>
    </source>
</evidence>
<dbReference type="Pfam" id="PF00691">
    <property type="entry name" value="OmpA"/>
    <property type="match status" value="1"/>
</dbReference>
<feature type="chain" id="PRO_5002907394" evidence="6">
    <location>
        <begin position="25"/>
        <end position="263"/>
    </location>
</feature>
<evidence type="ECO:0000256" key="5">
    <source>
        <dbReference type="SAM" id="MobiDB-lite"/>
    </source>
</evidence>
<comment type="subcellular location">
    <subcellularLocation>
        <location evidence="1">Cell outer membrane</location>
    </subcellularLocation>
</comment>
<dbReference type="PANTHER" id="PTHR30329:SF21">
    <property type="entry name" value="LIPOPROTEIN YIAD-RELATED"/>
    <property type="match status" value="1"/>
</dbReference>
<dbReference type="InterPro" id="IPR006664">
    <property type="entry name" value="OMP_bac"/>
</dbReference>
<dbReference type="STRING" id="240015.ACP_1242"/>
<keyword evidence="6" id="KW-0732">Signal</keyword>
<keyword evidence="9" id="KW-1185">Reference proteome</keyword>
<feature type="region of interest" description="Disordered" evidence="5">
    <location>
        <begin position="202"/>
        <end position="263"/>
    </location>
</feature>
<sequence length="263" mass="28196">MTRYRSSVAPLVALCAASSLLFTAGCATKKYVRSQTQPLVEQTHELNQVTAQNHREIQNVDKRAQSGIQQAQGAAQTAQQSADSANQSAQQAMSQTNALSGVVSNLDNYQPVAQINVTFGFNKAVLSRGDKSKLDQLASQMGSTKGYIVALTGSTDSTGTKAYNDQLSQRRAQAVERYLAATYHVPPYKFYVLGLGKADEVASNRTASGRAKNRRVQVQLLTNMSNTSTGSSGSQAQSPAQPQSQTQSQTQGQTETQLPSNTQ</sequence>
<dbReference type="InterPro" id="IPR050330">
    <property type="entry name" value="Bact_OuterMem_StrucFunc"/>
</dbReference>
<feature type="compositionally biased region" description="Low complexity" evidence="5">
    <location>
        <begin position="65"/>
        <end position="91"/>
    </location>
</feature>
<dbReference type="OrthoDB" id="5525824at2"/>
<evidence type="ECO:0000259" key="7">
    <source>
        <dbReference type="PROSITE" id="PS51123"/>
    </source>
</evidence>
<dbReference type="eggNOG" id="COG2885">
    <property type="taxonomic scope" value="Bacteria"/>
</dbReference>
<gene>
    <name evidence="8" type="primary">ompA</name>
    <name evidence="8" type="ordered locus">ACP_1242</name>
</gene>
<dbReference type="PROSITE" id="PS51123">
    <property type="entry name" value="OMPA_2"/>
    <property type="match status" value="1"/>
</dbReference>
<dbReference type="EMBL" id="CP001472">
    <property type="protein sequence ID" value="ACO32720.1"/>
    <property type="molecule type" value="Genomic_DNA"/>
</dbReference>
<name>C1F4W8_ACIC5</name>
<dbReference type="InterPro" id="IPR006665">
    <property type="entry name" value="OmpA-like"/>
</dbReference>
<dbReference type="HOGENOM" id="CLU_092293_0_0_0"/>
<dbReference type="GO" id="GO:0009279">
    <property type="term" value="C:cell outer membrane"/>
    <property type="evidence" value="ECO:0007669"/>
    <property type="project" value="UniProtKB-SubCell"/>
</dbReference>